<dbReference type="Proteomes" id="UP001500466">
    <property type="component" value="Unassembled WGS sequence"/>
</dbReference>
<organism evidence="2 3">
    <name type="scientific">Yinghuangia aomiensis</name>
    <dbReference type="NCBI Taxonomy" id="676205"/>
    <lineage>
        <taxon>Bacteria</taxon>
        <taxon>Bacillati</taxon>
        <taxon>Actinomycetota</taxon>
        <taxon>Actinomycetes</taxon>
        <taxon>Kitasatosporales</taxon>
        <taxon>Streptomycetaceae</taxon>
        <taxon>Yinghuangia</taxon>
    </lineage>
</organism>
<dbReference type="InterPro" id="IPR037401">
    <property type="entry name" value="SnoaL-like"/>
</dbReference>
<dbReference type="EMBL" id="BAABHS010000010">
    <property type="protein sequence ID" value="GAA4965056.1"/>
    <property type="molecule type" value="Genomic_DNA"/>
</dbReference>
<gene>
    <name evidence="2" type="ORF">GCM10023205_31610</name>
</gene>
<dbReference type="InterPro" id="IPR032710">
    <property type="entry name" value="NTF2-like_dom_sf"/>
</dbReference>
<dbReference type="Gene3D" id="3.10.450.50">
    <property type="match status" value="1"/>
</dbReference>
<feature type="domain" description="SnoaL-like" evidence="1">
    <location>
        <begin position="4"/>
        <end position="128"/>
    </location>
</feature>
<sequence>MDLETLLAEREITRALIRFARAMDERDWDVLRTILVDDATSDVGTGPLEGSEALIACIRSYLDACGRTQHLLGNILVDVSGDEAVSRAYVSDTHLSADPASELTFATLGDYHDRWQRIDGTWRMVHRTKLNRGVVGSFEVFGMPEGGAGAAEGSAEGALRV</sequence>
<name>A0ABP9H9N7_9ACTN</name>
<evidence type="ECO:0000259" key="1">
    <source>
        <dbReference type="Pfam" id="PF13577"/>
    </source>
</evidence>
<dbReference type="Pfam" id="PF13577">
    <property type="entry name" value="SnoaL_4"/>
    <property type="match status" value="1"/>
</dbReference>
<comment type="caution">
    <text evidence="2">The sequence shown here is derived from an EMBL/GenBank/DDBJ whole genome shotgun (WGS) entry which is preliminary data.</text>
</comment>
<dbReference type="SUPFAM" id="SSF54427">
    <property type="entry name" value="NTF2-like"/>
    <property type="match status" value="1"/>
</dbReference>
<evidence type="ECO:0000313" key="2">
    <source>
        <dbReference type="EMBL" id="GAA4965056.1"/>
    </source>
</evidence>
<dbReference type="RefSeq" id="WP_345676108.1">
    <property type="nucleotide sequence ID" value="NZ_BAABHS010000010.1"/>
</dbReference>
<proteinExistence type="predicted"/>
<reference evidence="3" key="1">
    <citation type="journal article" date="2019" name="Int. J. Syst. Evol. Microbiol.">
        <title>The Global Catalogue of Microorganisms (GCM) 10K type strain sequencing project: providing services to taxonomists for standard genome sequencing and annotation.</title>
        <authorList>
            <consortium name="The Broad Institute Genomics Platform"/>
            <consortium name="The Broad Institute Genome Sequencing Center for Infectious Disease"/>
            <person name="Wu L."/>
            <person name="Ma J."/>
        </authorList>
    </citation>
    <scope>NUCLEOTIDE SEQUENCE [LARGE SCALE GENOMIC DNA]</scope>
    <source>
        <strain evidence="3">JCM 17986</strain>
    </source>
</reference>
<dbReference type="CDD" id="cd00531">
    <property type="entry name" value="NTF2_like"/>
    <property type="match status" value="1"/>
</dbReference>
<keyword evidence="3" id="KW-1185">Reference proteome</keyword>
<evidence type="ECO:0000313" key="3">
    <source>
        <dbReference type="Proteomes" id="UP001500466"/>
    </source>
</evidence>
<accession>A0ABP9H9N7</accession>
<protein>
    <recommendedName>
        <fullName evidence="1">SnoaL-like domain-containing protein</fullName>
    </recommendedName>
</protein>